<dbReference type="AlphaFoldDB" id="A0A9X3FB33"/>
<name>A0A9X3FB33_9BACT</name>
<proteinExistence type="predicted"/>
<reference evidence="1" key="1">
    <citation type="submission" date="2022-11" db="EMBL/GenBank/DDBJ databases">
        <title>Marilongibacter aestuarii gen. nov., sp. nov., isolated from tidal flat sediment.</title>
        <authorList>
            <person name="Jiayan W."/>
        </authorList>
    </citation>
    <scope>NUCLEOTIDE SEQUENCE</scope>
    <source>
        <strain evidence="1">Z1-6</strain>
    </source>
</reference>
<dbReference type="RefSeq" id="WP_343331626.1">
    <property type="nucleotide sequence ID" value="NZ_JAPOHD010000006.1"/>
</dbReference>
<accession>A0A9X3FB33</accession>
<evidence type="ECO:0000313" key="1">
    <source>
        <dbReference type="EMBL" id="MCY1719288.1"/>
    </source>
</evidence>
<dbReference type="Proteomes" id="UP001145087">
    <property type="component" value="Unassembled WGS sequence"/>
</dbReference>
<gene>
    <name evidence="1" type="ORF">OU798_02990</name>
</gene>
<comment type="caution">
    <text evidence="1">The sequence shown here is derived from an EMBL/GenBank/DDBJ whole genome shotgun (WGS) entry which is preliminary data.</text>
</comment>
<protein>
    <submittedName>
        <fullName evidence="1">Uncharacterized protein</fullName>
    </submittedName>
</protein>
<dbReference type="EMBL" id="JAPOHD010000006">
    <property type="protein sequence ID" value="MCY1719288.1"/>
    <property type="molecule type" value="Genomic_DNA"/>
</dbReference>
<feature type="non-terminal residue" evidence="1">
    <location>
        <position position="667"/>
    </location>
</feature>
<evidence type="ECO:0000313" key="2">
    <source>
        <dbReference type="Proteomes" id="UP001145087"/>
    </source>
</evidence>
<keyword evidence="2" id="KW-1185">Reference proteome</keyword>
<organism evidence="1 2">
    <name type="scientific">Draconibacterium aestuarii</name>
    <dbReference type="NCBI Taxonomy" id="2998507"/>
    <lineage>
        <taxon>Bacteria</taxon>
        <taxon>Pseudomonadati</taxon>
        <taxon>Bacteroidota</taxon>
        <taxon>Bacteroidia</taxon>
        <taxon>Marinilabiliales</taxon>
        <taxon>Prolixibacteraceae</taxon>
        <taxon>Draconibacterium</taxon>
    </lineage>
</organism>
<sequence>MEKNYAELTGSITMLPGVQKKLWLRYWRQLLFLPFILVMFSLNNPVYSQQLLDTETTVKADFGIDADVLADILSFYTGIIPEAGTDDWFAALPDGNTTTGAGVIDITSTEAIAEIAKISGGQNVGIELRMSAPVYTVPDGNGTWVDAAYVRDQNIAGGNQDITVFDQKINKNYDDPRSWGFKEGDVPVKCDIIDVYGHIRRQAGDPDDEWAMFGASTADADGSNHVDFEYYRKRIDFVDNHIVYEDENAGGDCGHTAYSFYDDGGVEIHGDVLLSVDYTNGGVNAEVTMLAWIDKRDFPTDADLDAFNLLPNRPFEFVIANDAFTACQNSFDQDPEDVNFGYQMIQLRSDLDPAVFTQLNDAGPVAAPPWGTIDSKGKVVNQYPTNTLIEFAVNATALGFDTRSGDDPCVSTLGSVVVKSRSSASFTSSLKDMGGPFDLGDKPQLEVFLEGGEACEGDPPVVLTADLGNSPPDGQQGVVYEYTWKKEGPTDVWTIVGDDSPTYSAPTNVAGDFNYTVTVKAMTGGVEGCTKTSDPAMVSIFLSPDLTVENLDACEVGISGEANFNLIEAVTSDGGGVLSYHATEQDAIDSTAAIDPAVVVSIGSAQYWIRSSNPGDGDLDCYDYEMVTLTVWDNPDLEVQDVDKCEEGTTGEAHFNLFTDAVVNADG</sequence>